<dbReference type="Proteomes" id="UP000578688">
    <property type="component" value="Unassembled WGS sequence"/>
</dbReference>
<evidence type="ECO:0000313" key="2">
    <source>
        <dbReference type="EMBL" id="NYH73412.1"/>
    </source>
</evidence>
<proteinExistence type="predicted"/>
<keyword evidence="3" id="KW-1185">Reference proteome</keyword>
<dbReference type="RefSeq" id="WP_257026877.1">
    <property type="nucleotide sequence ID" value="NZ_JACBYV010000001.1"/>
</dbReference>
<protein>
    <submittedName>
        <fullName evidence="2">Uncharacterized protein</fullName>
    </submittedName>
</protein>
<feature type="transmembrane region" description="Helical" evidence="1">
    <location>
        <begin position="6"/>
        <end position="26"/>
    </location>
</feature>
<evidence type="ECO:0000313" key="3">
    <source>
        <dbReference type="Proteomes" id="UP000578688"/>
    </source>
</evidence>
<keyword evidence="1" id="KW-0812">Transmembrane</keyword>
<dbReference type="AlphaFoldDB" id="A0A7Y9XNT1"/>
<reference evidence="2 3" key="1">
    <citation type="submission" date="2020-07" db="EMBL/GenBank/DDBJ databases">
        <title>Genomic analyses of the natural microbiome of Caenorhabditis elegans.</title>
        <authorList>
            <person name="Samuel B."/>
        </authorList>
    </citation>
    <scope>NUCLEOTIDE SEQUENCE [LARGE SCALE GENOMIC DNA]</scope>
    <source>
        <strain evidence="2 3">BIGb0408</strain>
    </source>
</reference>
<dbReference type="EMBL" id="JACBYV010000001">
    <property type="protein sequence ID" value="NYH73412.1"/>
    <property type="molecule type" value="Genomic_DNA"/>
</dbReference>
<comment type="caution">
    <text evidence="2">The sequence shown here is derived from an EMBL/GenBank/DDBJ whole genome shotgun (WGS) entry which is preliminary data.</text>
</comment>
<name>A0A7Y9XNT1_9GAMM</name>
<organism evidence="2 3">
    <name type="scientific">Phytopseudomonas flavescens</name>
    <dbReference type="NCBI Taxonomy" id="29435"/>
    <lineage>
        <taxon>Bacteria</taxon>
        <taxon>Pseudomonadati</taxon>
        <taxon>Pseudomonadota</taxon>
        <taxon>Gammaproteobacteria</taxon>
        <taxon>Pseudomonadales</taxon>
        <taxon>Pseudomonadaceae</taxon>
        <taxon>Phytopseudomonas</taxon>
    </lineage>
</organism>
<keyword evidence="1" id="KW-0472">Membrane</keyword>
<evidence type="ECO:0000256" key="1">
    <source>
        <dbReference type="SAM" id="Phobius"/>
    </source>
</evidence>
<gene>
    <name evidence="2" type="ORF">FHR27_002022</name>
</gene>
<accession>A0A7Y9XNT1</accession>
<keyword evidence="1" id="KW-1133">Transmembrane helix</keyword>
<sequence>MTLRPWIATALGAAALSLLALIFWGWHQGGLAIMQLGMSLC</sequence>